<protein>
    <submittedName>
        <fullName evidence="8">Lysophospholipid acyltransferase family protein</fullName>
    </submittedName>
</protein>
<dbReference type="PANTHER" id="PTHR30606:SF10">
    <property type="entry name" value="PHOSPHATIDYLINOSITOL MANNOSIDE ACYLTRANSFERASE"/>
    <property type="match status" value="1"/>
</dbReference>
<organism evidence="8 9">
    <name type="scientific">Niabella yanshanensis</name>
    <dbReference type="NCBI Taxonomy" id="577386"/>
    <lineage>
        <taxon>Bacteria</taxon>
        <taxon>Pseudomonadati</taxon>
        <taxon>Bacteroidota</taxon>
        <taxon>Chitinophagia</taxon>
        <taxon>Chitinophagales</taxon>
        <taxon>Chitinophagaceae</taxon>
        <taxon>Niabella</taxon>
    </lineage>
</organism>
<feature type="transmembrane region" description="Helical" evidence="7">
    <location>
        <begin position="6"/>
        <end position="35"/>
    </location>
</feature>
<name>A0ABZ0WBI1_9BACT</name>
<evidence type="ECO:0000256" key="2">
    <source>
        <dbReference type="ARBA" id="ARBA00022475"/>
    </source>
</evidence>
<accession>A0ABZ0WBI1</accession>
<evidence type="ECO:0000256" key="4">
    <source>
        <dbReference type="ARBA" id="ARBA00022679"/>
    </source>
</evidence>
<comment type="subcellular location">
    <subcellularLocation>
        <location evidence="1">Cell inner membrane</location>
    </subcellularLocation>
</comment>
<keyword evidence="7" id="KW-0812">Transmembrane</keyword>
<dbReference type="EMBL" id="CP139960">
    <property type="protein sequence ID" value="WQD40551.1"/>
    <property type="molecule type" value="Genomic_DNA"/>
</dbReference>
<keyword evidence="7" id="KW-1133">Transmembrane helix</keyword>
<dbReference type="Pfam" id="PF03279">
    <property type="entry name" value="Lip_A_acyltrans"/>
    <property type="match status" value="1"/>
</dbReference>
<dbReference type="RefSeq" id="WP_114792236.1">
    <property type="nucleotide sequence ID" value="NZ_CP139960.1"/>
</dbReference>
<dbReference type="PANTHER" id="PTHR30606">
    <property type="entry name" value="LIPID A BIOSYNTHESIS LAUROYL ACYLTRANSFERASE"/>
    <property type="match status" value="1"/>
</dbReference>
<evidence type="ECO:0000313" key="9">
    <source>
        <dbReference type="Proteomes" id="UP001325680"/>
    </source>
</evidence>
<keyword evidence="3" id="KW-0997">Cell inner membrane</keyword>
<dbReference type="GO" id="GO:0016746">
    <property type="term" value="F:acyltransferase activity"/>
    <property type="evidence" value="ECO:0007669"/>
    <property type="project" value="UniProtKB-KW"/>
</dbReference>
<evidence type="ECO:0000256" key="1">
    <source>
        <dbReference type="ARBA" id="ARBA00004533"/>
    </source>
</evidence>
<evidence type="ECO:0000256" key="7">
    <source>
        <dbReference type="SAM" id="Phobius"/>
    </source>
</evidence>
<proteinExistence type="predicted"/>
<evidence type="ECO:0000313" key="8">
    <source>
        <dbReference type="EMBL" id="WQD40551.1"/>
    </source>
</evidence>
<dbReference type="CDD" id="cd07984">
    <property type="entry name" value="LPLAT_LABLAT-like"/>
    <property type="match status" value="1"/>
</dbReference>
<sequence>MYYIVYGFLYFCSLLPLRVLYWISDFFYFLIYYVIGYRKEVVMHNLEIAFPQKTVKERTRIAKNFYHKFIDSMIETIKLLSAPDSFFEKRFTGNWEVINKYYAEGRSVQLHLGHNFNWEWGNVSLLMHSRYKFLGVYMPLANKTFNRIFKKIRSRSGTVLLSAHHMTREFLPHRNTQYCLGLVADQSPSNLAKSEWFNFFDRKTAFIMGPAKNAVKNNTVVIFAFISRPKRGYYNVTFSLAEESPKAENEIALTHQFVNYLEAVIKADPDMWLWSHRRWKHEWKEEYGPAIQ</sequence>
<dbReference type="Proteomes" id="UP001325680">
    <property type="component" value="Chromosome"/>
</dbReference>
<keyword evidence="6 8" id="KW-0012">Acyltransferase</keyword>
<keyword evidence="5 7" id="KW-0472">Membrane</keyword>
<evidence type="ECO:0000256" key="6">
    <source>
        <dbReference type="ARBA" id="ARBA00023315"/>
    </source>
</evidence>
<gene>
    <name evidence="8" type="ORF">U0035_10360</name>
</gene>
<dbReference type="PIRSF" id="PIRSF026649">
    <property type="entry name" value="MsbB"/>
    <property type="match status" value="1"/>
</dbReference>
<evidence type="ECO:0000256" key="5">
    <source>
        <dbReference type="ARBA" id="ARBA00023136"/>
    </source>
</evidence>
<keyword evidence="4" id="KW-0808">Transferase</keyword>
<dbReference type="InterPro" id="IPR004960">
    <property type="entry name" value="LipA_acyltrans"/>
</dbReference>
<evidence type="ECO:0000256" key="3">
    <source>
        <dbReference type="ARBA" id="ARBA00022519"/>
    </source>
</evidence>
<keyword evidence="2" id="KW-1003">Cell membrane</keyword>
<keyword evidence="9" id="KW-1185">Reference proteome</keyword>
<reference evidence="8 9" key="1">
    <citation type="submission" date="2023-12" db="EMBL/GenBank/DDBJ databases">
        <title>Genome sequencing and assembly of bacterial species from a model synthetic community.</title>
        <authorList>
            <person name="Hogle S.L."/>
        </authorList>
    </citation>
    <scope>NUCLEOTIDE SEQUENCE [LARGE SCALE GENOMIC DNA]</scope>
    <source>
        <strain evidence="8 9">HAMBI_3031</strain>
    </source>
</reference>